<feature type="domain" description="Bromo" evidence="3">
    <location>
        <begin position="214"/>
        <end position="272"/>
    </location>
</feature>
<accession>A0AAD1XM67</accession>
<keyword evidence="5" id="KW-1185">Reference proteome</keyword>
<dbReference type="Proteomes" id="UP001295684">
    <property type="component" value="Unassembled WGS sequence"/>
</dbReference>
<keyword evidence="1" id="KW-0103">Bromodomain</keyword>
<evidence type="ECO:0000313" key="5">
    <source>
        <dbReference type="Proteomes" id="UP001295684"/>
    </source>
</evidence>
<evidence type="ECO:0000259" key="3">
    <source>
        <dbReference type="Pfam" id="PF00439"/>
    </source>
</evidence>
<proteinExistence type="predicted"/>
<protein>
    <recommendedName>
        <fullName evidence="3">Bromo domain-containing protein</fullName>
    </recommendedName>
</protein>
<comment type="caution">
    <text evidence="4">The sequence shown here is derived from an EMBL/GenBank/DDBJ whole genome shotgun (WGS) entry which is preliminary data.</text>
</comment>
<organism evidence="4 5">
    <name type="scientific">Euplotes crassus</name>
    <dbReference type="NCBI Taxonomy" id="5936"/>
    <lineage>
        <taxon>Eukaryota</taxon>
        <taxon>Sar</taxon>
        <taxon>Alveolata</taxon>
        <taxon>Ciliophora</taxon>
        <taxon>Intramacronucleata</taxon>
        <taxon>Spirotrichea</taxon>
        <taxon>Hypotrichia</taxon>
        <taxon>Euplotida</taxon>
        <taxon>Euplotidae</taxon>
        <taxon>Moneuplotes</taxon>
    </lineage>
</organism>
<dbReference type="InterPro" id="IPR036427">
    <property type="entry name" value="Bromodomain-like_sf"/>
</dbReference>
<name>A0AAD1XM67_EUPCR</name>
<feature type="region of interest" description="Disordered" evidence="2">
    <location>
        <begin position="1"/>
        <end position="23"/>
    </location>
</feature>
<feature type="compositionally biased region" description="Low complexity" evidence="2">
    <location>
        <begin position="1"/>
        <end position="20"/>
    </location>
</feature>
<gene>
    <name evidence="4" type="ORF">ECRASSUSDP1_LOCUS16572</name>
</gene>
<feature type="region of interest" description="Disordered" evidence="2">
    <location>
        <begin position="147"/>
        <end position="167"/>
    </location>
</feature>
<dbReference type="Pfam" id="PF00439">
    <property type="entry name" value="Bromodomain"/>
    <property type="match status" value="1"/>
</dbReference>
<dbReference type="SUPFAM" id="SSF47370">
    <property type="entry name" value="Bromodomain"/>
    <property type="match status" value="1"/>
</dbReference>
<dbReference type="EMBL" id="CAMPGE010016669">
    <property type="protein sequence ID" value="CAI2375212.1"/>
    <property type="molecule type" value="Genomic_DNA"/>
</dbReference>
<sequence length="281" mass="32829">MRATKISSKSRVVKKSLPSKNLTSRRTLKRSDKVKKYSLKTLNEYFEQKFKVSIDSEQKMTSKQKRYRNKYLFPAIKDSAQSYNNTDILFDEKDALNYLQTLSRTLDKSDDYYMEEVPFIEVSKQSLSSETNKEGKVMIKKISNLSTISEPNSSNEESKGQDSENEDYVDPYEQEYLNRLKSESNSPSKKQHMKWLGKALDCFRSVENHKKSGMLYKPYIHSDIDSFDRNLKVDMSIAYPITLKTVGVKLSLNLYNKYEEFKRDMMCVFKNSNLTSLKTLL</sequence>
<dbReference type="InterPro" id="IPR001487">
    <property type="entry name" value="Bromodomain"/>
</dbReference>
<dbReference type="AlphaFoldDB" id="A0AAD1XM67"/>
<evidence type="ECO:0000256" key="2">
    <source>
        <dbReference type="SAM" id="MobiDB-lite"/>
    </source>
</evidence>
<evidence type="ECO:0000256" key="1">
    <source>
        <dbReference type="ARBA" id="ARBA00023117"/>
    </source>
</evidence>
<evidence type="ECO:0000313" key="4">
    <source>
        <dbReference type="EMBL" id="CAI2375212.1"/>
    </source>
</evidence>
<reference evidence="4" key="1">
    <citation type="submission" date="2023-07" db="EMBL/GenBank/DDBJ databases">
        <authorList>
            <consortium name="AG Swart"/>
            <person name="Singh M."/>
            <person name="Singh A."/>
            <person name="Seah K."/>
            <person name="Emmerich C."/>
        </authorList>
    </citation>
    <scope>NUCLEOTIDE SEQUENCE</scope>
    <source>
        <strain evidence="4">DP1</strain>
    </source>
</reference>
<dbReference type="Gene3D" id="1.20.920.10">
    <property type="entry name" value="Bromodomain-like"/>
    <property type="match status" value="1"/>
</dbReference>